<comment type="caution">
    <text evidence="2">The sequence shown here is derived from an EMBL/GenBank/DDBJ whole genome shotgun (WGS) entry which is preliminary data.</text>
</comment>
<gene>
    <name evidence="2" type="ORF">BDD14_4197</name>
</gene>
<feature type="region of interest" description="Disordered" evidence="1">
    <location>
        <begin position="21"/>
        <end position="41"/>
    </location>
</feature>
<accession>A0A4V2G4X3</accession>
<evidence type="ECO:0000313" key="2">
    <source>
        <dbReference type="EMBL" id="RZU42606.1"/>
    </source>
</evidence>
<organism evidence="2 3">
    <name type="scientific">Edaphobacter modestus</name>
    <dbReference type="NCBI Taxonomy" id="388466"/>
    <lineage>
        <taxon>Bacteria</taxon>
        <taxon>Pseudomonadati</taxon>
        <taxon>Acidobacteriota</taxon>
        <taxon>Terriglobia</taxon>
        <taxon>Terriglobales</taxon>
        <taxon>Acidobacteriaceae</taxon>
        <taxon>Edaphobacter</taxon>
    </lineage>
</organism>
<name>A0A4V2G4X3_9BACT</name>
<evidence type="ECO:0000313" key="3">
    <source>
        <dbReference type="Proteomes" id="UP000292958"/>
    </source>
</evidence>
<evidence type="ECO:0000256" key="1">
    <source>
        <dbReference type="SAM" id="MobiDB-lite"/>
    </source>
</evidence>
<dbReference type="AlphaFoldDB" id="A0A4V2G4X3"/>
<protein>
    <submittedName>
        <fullName evidence="2">Uncharacterized protein</fullName>
    </submittedName>
</protein>
<keyword evidence="3" id="KW-1185">Reference proteome</keyword>
<dbReference type="Proteomes" id="UP000292958">
    <property type="component" value="Unassembled WGS sequence"/>
</dbReference>
<proteinExistence type="predicted"/>
<reference evidence="2 3" key="1">
    <citation type="submission" date="2019-02" db="EMBL/GenBank/DDBJ databases">
        <title>Genomic Encyclopedia of Archaeal and Bacterial Type Strains, Phase II (KMG-II): from individual species to whole genera.</title>
        <authorList>
            <person name="Goeker M."/>
        </authorList>
    </citation>
    <scope>NUCLEOTIDE SEQUENCE [LARGE SCALE GENOMIC DNA]</scope>
    <source>
        <strain evidence="2 3">DSM 18101</strain>
    </source>
</reference>
<dbReference type="EMBL" id="SHKW01000001">
    <property type="protein sequence ID" value="RZU42606.1"/>
    <property type="molecule type" value="Genomic_DNA"/>
</dbReference>
<sequence length="41" mass="4414">MPQSSSKAPFAPEMKSAFSIEAGNNLAGHDIRIRNRPQTAS</sequence>